<dbReference type="CDD" id="cd15203">
    <property type="entry name" value="7tmA_NPYR-like"/>
    <property type="match status" value="1"/>
</dbReference>
<comment type="similarity">
    <text evidence="2">Belongs to the G-protein coupled receptor 1 family.</text>
</comment>
<keyword evidence="8" id="KW-0807">Transducer</keyword>
<dbReference type="OrthoDB" id="9046662at2759"/>
<dbReference type="Pfam" id="PF00001">
    <property type="entry name" value="7tm_1"/>
    <property type="match status" value="1"/>
</dbReference>
<evidence type="ECO:0000256" key="5">
    <source>
        <dbReference type="ARBA" id="ARBA00023040"/>
    </source>
</evidence>
<evidence type="ECO:0000256" key="2">
    <source>
        <dbReference type="ARBA" id="ARBA00010663"/>
    </source>
</evidence>
<dbReference type="OMA" id="NAPFEMS"/>
<gene>
    <name evidence="12" type="primary">LOC108668414</name>
</gene>
<dbReference type="KEGG" id="hazt:108668414"/>
<keyword evidence="4 9" id="KW-1133">Transmembrane helix</keyword>
<evidence type="ECO:0000256" key="4">
    <source>
        <dbReference type="ARBA" id="ARBA00022989"/>
    </source>
</evidence>
<dbReference type="RefSeq" id="XP_018011129.1">
    <property type="nucleotide sequence ID" value="XM_018155640.1"/>
</dbReference>
<feature type="transmembrane region" description="Helical" evidence="9">
    <location>
        <begin position="42"/>
        <end position="64"/>
    </location>
</feature>
<comment type="subcellular location">
    <subcellularLocation>
        <location evidence="1">Membrane</location>
        <topology evidence="1">Multi-pass membrane protein</topology>
    </subcellularLocation>
</comment>
<dbReference type="PANTHER" id="PTHR24235:SF30">
    <property type="entry name" value="NEUROPEPTIDE F RECEPTOR"/>
    <property type="match status" value="1"/>
</dbReference>
<evidence type="ECO:0000256" key="6">
    <source>
        <dbReference type="ARBA" id="ARBA00023136"/>
    </source>
</evidence>
<dbReference type="GO" id="GO:0004983">
    <property type="term" value="F:neuropeptide Y receptor activity"/>
    <property type="evidence" value="ECO:0007669"/>
    <property type="project" value="InterPro"/>
</dbReference>
<dbReference type="Proteomes" id="UP000694843">
    <property type="component" value="Unplaced"/>
</dbReference>
<evidence type="ECO:0000313" key="11">
    <source>
        <dbReference type="Proteomes" id="UP000694843"/>
    </source>
</evidence>
<dbReference type="PRINTS" id="PR01012">
    <property type="entry name" value="NRPEPTIDEYR"/>
</dbReference>
<feature type="transmembrane region" description="Helical" evidence="9">
    <location>
        <begin position="191"/>
        <end position="216"/>
    </location>
</feature>
<feature type="transmembrane region" description="Helical" evidence="9">
    <location>
        <begin position="100"/>
        <end position="122"/>
    </location>
</feature>
<evidence type="ECO:0000256" key="7">
    <source>
        <dbReference type="ARBA" id="ARBA00023170"/>
    </source>
</evidence>
<evidence type="ECO:0000256" key="9">
    <source>
        <dbReference type="SAM" id="Phobius"/>
    </source>
</evidence>
<reference evidence="12" key="1">
    <citation type="submission" date="2025-08" db="UniProtKB">
        <authorList>
            <consortium name="RefSeq"/>
        </authorList>
    </citation>
    <scope>IDENTIFICATION</scope>
    <source>
        <tissue evidence="12">Whole organism</tissue>
    </source>
</reference>
<keyword evidence="7" id="KW-0675">Receptor</keyword>
<evidence type="ECO:0000256" key="3">
    <source>
        <dbReference type="ARBA" id="ARBA00022692"/>
    </source>
</evidence>
<keyword evidence="5" id="KW-0297">G-protein coupled receptor</keyword>
<dbReference type="GeneID" id="108668414"/>
<name>A0A8B7NC21_HYAAZ</name>
<dbReference type="AlphaFoldDB" id="A0A8B7NC21"/>
<feature type="non-terminal residue" evidence="12">
    <location>
        <position position="1"/>
    </location>
</feature>
<keyword evidence="11" id="KW-1185">Reference proteome</keyword>
<dbReference type="PROSITE" id="PS50262">
    <property type="entry name" value="G_PROTEIN_RECEP_F1_2"/>
    <property type="match status" value="1"/>
</dbReference>
<keyword evidence="6 9" id="KW-0472">Membrane</keyword>
<feature type="transmembrane region" description="Helical" evidence="9">
    <location>
        <begin position="154"/>
        <end position="171"/>
    </location>
</feature>
<evidence type="ECO:0000256" key="1">
    <source>
        <dbReference type="ARBA" id="ARBA00004141"/>
    </source>
</evidence>
<keyword evidence="3 9" id="KW-0812">Transmembrane</keyword>
<dbReference type="PRINTS" id="PR00237">
    <property type="entry name" value="GPCRRHODOPSN"/>
</dbReference>
<evidence type="ECO:0000313" key="12">
    <source>
        <dbReference type="RefSeq" id="XP_018011129.1"/>
    </source>
</evidence>
<evidence type="ECO:0000256" key="8">
    <source>
        <dbReference type="ARBA" id="ARBA00023224"/>
    </source>
</evidence>
<dbReference type="GO" id="GO:0016020">
    <property type="term" value="C:membrane"/>
    <property type="evidence" value="ECO:0007669"/>
    <property type="project" value="UniProtKB-SubCell"/>
</dbReference>
<dbReference type="Gene3D" id="1.20.1070.10">
    <property type="entry name" value="Rhodopsin 7-helix transmembrane proteins"/>
    <property type="match status" value="1"/>
</dbReference>
<dbReference type="InterPro" id="IPR000276">
    <property type="entry name" value="GPCR_Rhodpsn"/>
</dbReference>
<sequence length="329" mass="37275">QTPFLCKLVGTLQATSIFVSTISITANALDRYYVILHPTRRALGTSGALLTLPGIWACALLLAMPQFLFRTLQHHDIGLPGLDAVNFCFEEWPVDHGRGYYSVFVMLVQFFVPLLTVTISYARIVHKLKFRMAKTVVRNGNKTRKDETRNRKTNILLISIAIIFCLSWLPLNLYNIIADFSNPFGDDTDAMLMVYAICHLLGMSSACSNPVLYGWLNDNFRKEFNELWLILMPCRHRSKSAKSKVFYNKKEEKLAKPTAESKDHPEICLIVKRDENFADLSQCCSGYKIIAQPLHSPPPRVVDFIESNAPFEMSNGLMDPSLYVKCTPV</sequence>
<dbReference type="InterPro" id="IPR000611">
    <property type="entry name" value="NPY_rcpt"/>
</dbReference>
<dbReference type="InterPro" id="IPR017452">
    <property type="entry name" value="GPCR_Rhodpsn_7TM"/>
</dbReference>
<feature type="domain" description="G-protein coupled receptors family 1 profile" evidence="10">
    <location>
        <begin position="1"/>
        <end position="213"/>
    </location>
</feature>
<feature type="transmembrane region" description="Helical" evidence="9">
    <location>
        <begin position="12"/>
        <end position="30"/>
    </location>
</feature>
<protein>
    <submittedName>
        <fullName evidence="12">Neuropeptide F receptor-like</fullName>
    </submittedName>
</protein>
<proteinExistence type="inferred from homology"/>
<organism evidence="11 12">
    <name type="scientific">Hyalella azteca</name>
    <name type="common">Amphipod</name>
    <dbReference type="NCBI Taxonomy" id="294128"/>
    <lineage>
        <taxon>Eukaryota</taxon>
        <taxon>Metazoa</taxon>
        <taxon>Ecdysozoa</taxon>
        <taxon>Arthropoda</taxon>
        <taxon>Crustacea</taxon>
        <taxon>Multicrustacea</taxon>
        <taxon>Malacostraca</taxon>
        <taxon>Eumalacostraca</taxon>
        <taxon>Peracarida</taxon>
        <taxon>Amphipoda</taxon>
        <taxon>Senticaudata</taxon>
        <taxon>Talitrida</taxon>
        <taxon>Talitroidea</taxon>
        <taxon>Hyalellidae</taxon>
        <taxon>Hyalella</taxon>
    </lineage>
</organism>
<accession>A0A8B7NC21</accession>
<dbReference type="SUPFAM" id="SSF81321">
    <property type="entry name" value="Family A G protein-coupled receptor-like"/>
    <property type="match status" value="1"/>
</dbReference>
<dbReference type="PANTHER" id="PTHR24235">
    <property type="entry name" value="NEUROPEPTIDE Y RECEPTOR"/>
    <property type="match status" value="1"/>
</dbReference>
<evidence type="ECO:0000259" key="10">
    <source>
        <dbReference type="PROSITE" id="PS50262"/>
    </source>
</evidence>